<name>A0A369A8P0_9FLAO</name>
<accession>A0A369A8P0</accession>
<feature type="transmembrane region" description="Helical" evidence="5">
    <location>
        <begin position="61"/>
        <end position="79"/>
    </location>
</feature>
<dbReference type="EMBL" id="QPJS01000001">
    <property type="protein sequence ID" value="RCX04788.1"/>
    <property type="molecule type" value="Genomic_DNA"/>
</dbReference>
<protein>
    <submittedName>
        <fullName evidence="7">SulP family sulfate permease</fullName>
    </submittedName>
</protein>
<keyword evidence="2 5" id="KW-0812">Transmembrane</keyword>
<keyword evidence="4 5" id="KW-0472">Membrane</keyword>
<evidence type="ECO:0000313" key="7">
    <source>
        <dbReference type="EMBL" id="RCX04788.1"/>
    </source>
</evidence>
<dbReference type="RefSeq" id="WP_037360749.1">
    <property type="nucleotide sequence ID" value="NZ_BHZF01000001.1"/>
</dbReference>
<dbReference type="InterPro" id="IPR001902">
    <property type="entry name" value="SLC26A/SulP_fam"/>
</dbReference>
<feature type="transmembrane region" description="Helical" evidence="5">
    <location>
        <begin position="37"/>
        <end position="54"/>
    </location>
</feature>
<feature type="domain" description="SLC26A/SulP transporter" evidence="6">
    <location>
        <begin position="8"/>
        <end position="396"/>
    </location>
</feature>
<keyword evidence="3 5" id="KW-1133">Transmembrane helix</keyword>
<gene>
    <name evidence="7" type="ORF">DES35_10158</name>
</gene>
<reference evidence="7 8" key="1">
    <citation type="submission" date="2018-07" db="EMBL/GenBank/DDBJ databases">
        <title>Genomic Encyclopedia of Type Strains, Phase IV (KMG-IV): sequencing the most valuable type-strain genomes for metagenomic binning, comparative biology and taxonomic classification.</title>
        <authorList>
            <person name="Goeker M."/>
        </authorList>
    </citation>
    <scope>NUCLEOTIDE SEQUENCE [LARGE SCALE GENOMIC DNA]</scope>
    <source>
        <strain evidence="7 8">DSM 21410</strain>
    </source>
</reference>
<dbReference type="PANTHER" id="PTHR11814">
    <property type="entry name" value="SULFATE TRANSPORTER"/>
    <property type="match status" value="1"/>
</dbReference>
<dbReference type="InterPro" id="IPR011547">
    <property type="entry name" value="SLC26A/SulP_dom"/>
</dbReference>
<evidence type="ECO:0000256" key="4">
    <source>
        <dbReference type="ARBA" id="ARBA00023136"/>
    </source>
</evidence>
<feature type="transmembrane region" description="Helical" evidence="5">
    <location>
        <begin position="12"/>
        <end position="31"/>
    </location>
</feature>
<comment type="subcellular location">
    <subcellularLocation>
        <location evidence="1">Membrane</location>
        <topology evidence="1">Multi-pass membrane protein</topology>
    </subcellularLocation>
</comment>
<dbReference type="Pfam" id="PF00916">
    <property type="entry name" value="Sulfate_transp"/>
    <property type="match status" value="1"/>
</dbReference>
<feature type="transmembrane region" description="Helical" evidence="5">
    <location>
        <begin position="390"/>
        <end position="421"/>
    </location>
</feature>
<evidence type="ECO:0000256" key="5">
    <source>
        <dbReference type="SAM" id="Phobius"/>
    </source>
</evidence>
<feature type="transmembrane region" description="Helical" evidence="5">
    <location>
        <begin position="195"/>
        <end position="215"/>
    </location>
</feature>
<dbReference type="GO" id="GO:0055085">
    <property type="term" value="P:transmembrane transport"/>
    <property type="evidence" value="ECO:0007669"/>
    <property type="project" value="InterPro"/>
</dbReference>
<feature type="transmembrane region" description="Helical" evidence="5">
    <location>
        <begin position="160"/>
        <end position="183"/>
    </location>
</feature>
<evidence type="ECO:0000256" key="1">
    <source>
        <dbReference type="ARBA" id="ARBA00004141"/>
    </source>
</evidence>
<dbReference type="GO" id="GO:0016020">
    <property type="term" value="C:membrane"/>
    <property type="evidence" value="ECO:0007669"/>
    <property type="project" value="UniProtKB-SubCell"/>
</dbReference>
<evidence type="ECO:0000256" key="2">
    <source>
        <dbReference type="ARBA" id="ARBA00022692"/>
    </source>
</evidence>
<dbReference type="AlphaFoldDB" id="A0A369A8P0"/>
<proteinExistence type="predicted"/>
<feature type="transmembrane region" description="Helical" evidence="5">
    <location>
        <begin position="118"/>
        <end position="140"/>
    </location>
</feature>
<evidence type="ECO:0000256" key="3">
    <source>
        <dbReference type="ARBA" id="ARBA00022989"/>
    </source>
</evidence>
<organism evidence="7 8">
    <name type="scientific">Schleiferia thermophila</name>
    <dbReference type="NCBI Taxonomy" id="884107"/>
    <lineage>
        <taxon>Bacteria</taxon>
        <taxon>Pseudomonadati</taxon>
        <taxon>Bacteroidota</taxon>
        <taxon>Flavobacteriia</taxon>
        <taxon>Flavobacteriales</taxon>
        <taxon>Schleiferiaceae</taxon>
        <taxon>Schleiferia</taxon>
    </lineage>
</organism>
<dbReference type="Proteomes" id="UP000253517">
    <property type="component" value="Unassembled WGS sequence"/>
</dbReference>
<keyword evidence="8" id="KW-1185">Reference proteome</keyword>
<comment type="caution">
    <text evidence="7">The sequence shown here is derived from an EMBL/GenBank/DDBJ whole genome shotgun (WGS) entry which is preliminary data.</text>
</comment>
<feature type="transmembrane region" description="Helical" evidence="5">
    <location>
        <begin position="340"/>
        <end position="369"/>
    </location>
</feature>
<evidence type="ECO:0000313" key="8">
    <source>
        <dbReference type="Proteomes" id="UP000253517"/>
    </source>
</evidence>
<feature type="transmembrane region" description="Helical" evidence="5">
    <location>
        <begin position="85"/>
        <end position="111"/>
    </location>
</feature>
<sequence length="514" mass="55628">MSTRTNALKADISASIVVFFVALPICLGIAMASGVPLMSGILSGVVGGVLVGLLSDSKVGVSGPAAGLVAIILSGVASLGSFESFLISVLIAGGLQIVLGVFKLGSLVYFIPNAVIKGMLAAIGIIIICKELPYAVGWAADVQGNENFFQFTGEISFSDLLHAFEFVSFGSIFISIISLFVLVIWDKYLLKKHFIFTYIQGPLFVIILSVFIHFLSKKGALPFTLNPGELVSIPSINGLYDLPSIFIPPDFSSFFKKETISIGFFLALIASVETLLCVEATDKLDPLRRMTNPNRELIAQGAGNIVAGLVGALPITQVIIRSSANIEFGAKTKLSAILHGFWLLLAVVFLADMLNMIPLASLAVVLMRIGYKLAEPSAFTEMYKKGKEHFVPFMATVMGVVFFDLLIGVALGVLVSMFYLLNNDYKNPFTIVIGDDDKFHIEMAEQVTFLNKASVKNLLAKMPENASVIIDLSRSKYIHQDVLESIEDFRLQANSKKIDLIVVGDDLHLNKKLA</sequence>
<feature type="transmembrane region" description="Helical" evidence="5">
    <location>
        <begin position="298"/>
        <end position="320"/>
    </location>
</feature>
<feature type="transmembrane region" description="Helical" evidence="5">
    <location>
        <begin position="259"/>
        <end position="278"/>
    </location>
</feature>
<evidence type="ECO:0000259" key="6">
    <source>
        <dbReference type="Pfam" id="PF00916"/>
    </source>
</evidence>